<keyword evidence="3" id="KW-1185">Reference proteome</keyword>
<dbReference type="Pfam" id="PF08940">
    <property type="entry name" value="DUF1918"/>
    <property type="match status" value="1"/>
</dbReference>
<sequence length="65" mass="7140">MRANVGDTIHVPTRVAGGRDAEGEIVEVWGEEGTPPYVVWFGDGREALLYPDPDCRIEPGDERGE</sequence>
<gene>
    <name evidence="2" type="ORF">SAMN02745673_01812</name>
</gene>
<dbReference type="RefSeq" id="WP_078761170.1">
    <property type="nucleotide sequence ID" value="NZ_FUWS01000004.1"/>
</dbReference>
<dbReference type="Gene3D" id="2.30.30.440">
    <property type="entry name" value="Domain of unknown function DUF1918"/>
    <property type="match status" value="1"/>
</dbReference>
<evidence type="ECO:0000259" key="1">
    <source>
        <dbReference type="Pfam" id="PF08940"/>
    </source>
</evidence>
<evidence type="ECO:0000313" key="2">
    <source>
        <dbReference type="EMBL" id="SJZ90848.1"/>
    </source>
</evidence>
<name>A0A1T4PJ14_9ACTN</name>
<dbReference type="InterPro" id="IPR015035">
    <property type="entry name" value="DUF1918"/>
</dbReference>
<dbReference type="AlphaFoldDB" id="A0A1T4PJ14"/>
<dbReference type="STRING" id="1122192.SAMN02745673_01812"/>
<organism evidence="2 3">
    <name type="scientific">Marinactinospora thermotolerans DSM 45154</name>
    <dbReference type="NCBI Taxonomy" id="1122192"/>
    <lineage>
        <taxon>Bacteria</taxon>
        <taxon>Bacillati</taxon>
        <taxon>Actinomycetota</taxon>
        <taxon>Actinomycetes</taxon>
        <taxon>Streptosporangiales</taxon>
        <taxon>Nocardiopsidaceae</taxon>
        <taxon>Marinactinospora</taxon>
    </lineage>
</organism>
<dbReference type="Proteomes" id="UP000190637">
    <property type="component" value="Unassembled WGS sequence"/>
</dbReference>
<accession>A0A1T4PJ14</accession>
<evidence type="ECO:0000313" key="3">
    <source>
        <dbReference type="Proteomes" id="UP000190637"/>
    </source>
</evidence>
<dbReference type="SUPFAM" id="SSF50118">
    <property type="entry name" value="Cell growth inhibitor/plasmid maintenance toxic component"/>
    <property type="match status" value="1"/>
</dbReference>
<reference evidence="2 3" key="1">
    <citation type="submission" date="2017-02" db="EMBL/GenBank/DDBJ databases">
        <authorList>
            <person name="Peterson S.W."/>
        </authorList>
    </citation>
    <scope>NUCLEOTIDE SEQUENCE [LARGE SCALE GENOMIC DNA]</scope>
    <source>
        <strain evidence="2 3">DSM 45154</strain>
    </source>
</reference>
<feature type="domain" description="DUF1918" evidence="1">
    <location>
        <begin position="1"/>
        <end position="57"/>
    </location>
</feature>
<proteinExistence type="predicted"/>
<protein>
    <recommendedName>
        <fullName evidence="1">DUF1918 domain-containing protein</fullName>
    </recommendedName>
</protein>
<dbReference type="EMBL" id="FUWS01000004">
    <property type="protein sequence ID" value="SJZ90848.1"/>
    <property type="molecule type" value="Genomic_DNA"/>
</dbReference>
<dbReference type="OrthoDB" id="4828144at2"/>